<dbReference type="HOGENOM" id="CLU_757321_0_0_1"/>
<reference evidence="1 3" key="1">
    <citation type="journal article" date="2011" name="Nature">
        <title>The Medicago genome provides insight into the evolution of rhizobial symbioses.</title>
        <authorList>
            <person name="Young N.D."/>
            <person name="Debelle F."/>
            <person name="Oldroyd G.E."/>
            <person name="Geurts R."/>
            <person name="Cannon S.B."/>
            <person name="Udvardi M.K."/>
            <person name="Benedito V.A."/>
            <person name="Mayer K.F."/>
            <person name="Gouzy J."/>
            <person name="Schoof H."/>
            <person name="Van de Peer Y."/>
            <person name="Proost S."/>
            <person name="Cook D.R."/>
            <person name="Meyers B.C."/>
            <person name="Spannagl M."/>
            <person name="Cheung F."/>
            <person name="De Mita S."/>
            <person name="Krishnakumar V."/>
            <person name="Gundlach H."/>
            <person name="Zhou S."/>
            <person name="Mudge J."/>
            <person name="Bharti A.K."/>
            <person name="Murray J.D."/>
            <person name="Naoumkina M.A."/>
            <person name="Rosen B."/>
            <person name="Silverstein K.A."/>
            <person name="Tang H."/>
            <person name="Rombauts S."/>
            <person name="Zhao P.X."/>
            <person name="Zhou P."/>
            <person name="Barbe V."/>
            <person name="Bardou P."/>
            <person name="Bechner M."/>
            <person name="Bellec A."/>
            <person name="Berger A."/>
            <person name="Berges H."/>
            <person name="Bidwell S."/>
            <person name="Bisseling T."/>
            <person name="Choisne N."/>
            <person name="Couloux A."/>
            <person name="Denny R."/>
            <person name="Deshpande S."/>
            <person name="Dai X."/>
            <person name="Doyle J.J."/>
            <person name="Dudez A.M."/>
            <person name="Farmer A.D."/>
            <person name="Fouteau S."/>
            <person name="Franken C."/>
            <person name="Gibelin C."/>
            <person name="Gish J."/>
            <person name="Goldstein S."/>
            <person name="Gonzalez A.J."/>
            <person name="Green P.J."/>
            <person name="Hallab A."/>
            <person name="Hartog M."/>
            <person name="Hua A."/>
            <person name="Humphray S.J."/>
            <person name="Jeong D.H."/>
            <person name="Jing Y."/>
            <person name="Jocker A."/>
            <person name="Kenton S.M."/>
            <person name="Kim D.J."/>
            <person name="Klee K."/>
            <person name="Lai H."/>
            <person name="Lang C."/>
            <person name="Lin S."/>
            <person name="Macmil S.L."/>
            <person name="Magdelenat G."/>
            <person name="Matthews L."/>
            <person name="McCorrison J."/>
            <person name="Monaghan E.L."/>
            <person name="Mun J.H."/>
            <person name="Najar F.Z."/>
            <person name="Nicholson C."/>
            <person name="Noirot C."/>
            <person name="O'Bleness M."/>
            <person name="Paule C.R."/>
            <person name="Poulain J."/>
            <person name="Prion F."/>
            <person name="Qin B."/>
            <person name="Qu C."/>
            <person name="Retzel E.F."/>
            <person name="Riddle C."/>
            <person name="Sallet E."/>
            <person name="Samain S."/>
            <person name="Samson N."/>
            <person name="Sanders I."/>
            <person name="Saurat O."/>
            <person name="Scarpelli C."/>
            <person name="Schiex T."/>
            <person name="Segurens B."/>
            <person name="Severin A.J."/>
            <person name="Sherrier D.J."/>
            <person name="Shi R."/>
            <person name="Sims S."/>
            <person name="Singer S.R."/>
            <person name="Sinharoy S."/>
            <person name="Sterck L."/>
            <person name="Viollet A."/>
            <person name="Wang B.B."/>
            <person name="Wang K."/>
            <person name="Wang M."/>
            <person name="Wang X."/>
            <person name="Warfsmann J."/>
            <person name="Weissenbach J."/>
            <person name="White D.D."/>
            <person name="White J.D."/>
            <person name="Wiley G.B."/>
            <person name="Wincker P."/>
            <person name="Xing Y."/>
            <person name="Yang L."/>
            <person name="Yao Z."/>
            <person name="Ying F."/>
            <person name="Zhai J."/>
            <person name="Zhou L."/>
            <person name="Zuber A."/>
            <person name="Denarie J."/>
            <person name="Dixon R.A."/>
            <person name="May G.D."/>
            <person name="Schwartz D.C."/>
            <person name="Rogers J."/>
            <person name="Quetier F."/>
            <person name="Town C.D."/>
            <person name="Roe B.A."/>
        </authorList>
    </citation>
    <scope>NUCLEOTIDE SEQUENCE [LARGE SCALE GENOMIC DNA]</scope>
    <source>
        <strain evidence="1">A17</strain>
        <strain evidence="2 3">cv. Jemalong A17</strain>
    </source>
</reference>
<protein>
    <submittedName>
        <fullName evidence="1 2">Uncharacterized protein</fullName>
    </submittedName>
</protein>
<gene>
    <name evidence="1" type="ordered locus">MTR_6g075790</name>
</gene>
<dbReference type="Proteomes" id="UP000002051">
    <property type="component" value="Chromosome 6"/>
</dbReference>
<organism evidence="1 3">
    <name type="scientific">Medicago truncatula</name>
    <name type="common">Barrel medic</name>
    <name type="synonym">Medicago tribuloides</name>
    <dbReference type="NCBI Taxonomy" id="3880"/>
    <lineage>
        <taxon>Eukaryota</taxon>
        <taxon>Viridiplantae</taxon>
        <taxon>Streptophyta</taxon>
        <taxon>Embryophyta</taxon>
        <taxon>Tracheophyta</taxon>
        <taxon>Spermatophyta</taxon>
        <taxon>Magnoliopsida</taxon>
        <taxon>eudicotyledons</taxon>
        <taxon>Gunneridae</taxon>
        <taxon>Pentapetalae</taxon>
        <taxon>rosids</taxon>
        <taxon>fabids</taxon>
        <taxon>Fabales</taxon>
        <taxon>Fabaceae</taxon>
        <taxon>Papilionoideae</taxon>
        <taxon>50 kb inversion clade</taxon>
        <taxon>NPAAA clade</taxon>
        <taxon>Hologalegina</taxon>
        <taxon>IRL clade</taxon>
        <taxon>Trifolieae</taxon>
        <taxon>Medicago</taxon>
    </lineage>
</organism>
<reference evidence="2" key="3">
    <citation type="submission" date="2015-04" db="UniProtKB">
        <authorList>
            <consortium name="EnsemblPlants"/>
        </authorList>
    </citation>
    <scope>IDENTIFICATION</scope>
    <source>
        <strain evidence="2">cv. Jemalong A17</strain>
    </source>
</reference>
<sequence length="366" mass="41821">MLEWKRCPSQYIRTNYCPKKLTISKLPNSRPTIEIICMDYLSLDVGDVKVAWKGDAFKKTKNLKTLIIKSGFFPKDPGHLPNNLRFLEWFIDMKELNLDYCGSLKRILDISGLRNLEIFSIKKCINLITIHHSVCLNKLQVLVSQILGEMENILSLVLVGTSIEELPFSFRNLTGLHSLQVEARGILWLSSSIIMMPKLSWITIEGGLLLPNQNVKLNSILTTNVRQLRLKSLTSSLQENELHISGNTNIRMAGSARILEWFEHQYYDCQSGLGHGSNIGVEPNNTYLYDLQLEDMRFNSILHNALLKNEWIHVEITCRSLMMTTLVTDFGIHVLKQKSSMADIQFTDPCKKRKLLDCEDDDCSSS</sequence>
<dbReference type="PaxDb" id="3880-AES76301"/>
<reference evidence="1 3" key="2">
    <citation type="journal article" date="2014" name="BMC Genomics">
        <title>An improved genome release (version Mt4.0) for the model legume Medicago truncatula.</title>
        <authorList>
            <person name="Tang H."/>
            <person name="Krishnakumar V."/>
            <person name="Bidwell S."/>
            <person name="Rosen B."/>
            <person name="Chan A."/>
            <person name="Zhou S."/>
            <person name="Gentzbittel L."/>
            <person name="Childs K.L."/>
            <person name="Yandell M."/>
            <person name="Gundlach H."/>
            <person name="Mayer K.F."/>
            <person name="Schwartz D.C."/>
            <person name="Town C.D."/>
        </authorList>
    </citation>
    <scope>GENOME REANNOTATION</scope>
    <source>
        <strain evidence="2 3">cv. Jemalong A17</strain>
    </source>
</reference>
<dbReference type="AlphaFoldDB" id="G7KJQ7"/>
<accession>G7KJQ7</accession>
<evidence type="ECO:0000313" key="3">
    <source>
        <dbReference type="Proteomes" id="UP000002051"/>
    </source>
</evidence>
<evidence type="ECO:0000313" key="1">
    <source>
        <dbReference type="EMBL" id="AES76301.1"/>
    </source>
</evidence>
<dbReference type="Gene3D" id="3.80.10.10">
    <property type="entry name" value="Ribonuclease Inhibitor"/>
    <property type="match status" value="1"/>
</dbReference>
<name>G7KJQ7_MEDTR</name>
<dbReference type="EMBL" id="CM001222">
    <property type="protein sequence ID" value="AES76301.1"/>
    <property type="molecule type" value="Genomic_DNA"/>
</dbReference>
<dbReference type="EnsemblPlants" id="AES76301">
    <property type="protein sequence ID" value="AES76301"/>
    <property type="gene ID" value="MTR_6g075790"/>
</dbReference>
<dbReference type="InterPro" id="IPR032675">
    <property type="entry name" value="LRR_dom_sf"/>
</dbReference>
<dbReference type="SUPFAM" id="SSF52047">
    <property type="entry name" value="RNI-like"/>
    <property type="match status" value="1"/>
</dbReference>
<keyword evidence="3" id="KW-1185">Reference proteome</keyword>
<proteinExistence type="predicted"/>
<evidence type="ECO:0000313" key="2">
    <source>
        <dbReference type="EnsemblPlants" id="AES76301"/>
    </source>
</evidence>